<reference evidence="2" key="2">
    <citation type="submission" date="2020-07" db="EMBL/GenBank/DDBJ databases">
        <authorList>
            <person name="Vera ALvarez R."/>
            <person name="Arias-Moreno D.M."/>
            <person name="Jimenez-Jacinto V."/>
            <person name="Jimenez-Bremont J.F."/>
            <person name="Swaminathan K."/>
            <person name="Moose S.P."/>
            <person name="Guerrero-Gonzalez M.L."/>
            <person name="Marino-Ramirez L."/>
            <person name="Landsman D."/>
            <person name="Rodriguez-Kessler M."/>
            <person name="Delgado-Sanchez P."/>
        </authorList>
    </citation>
    <scope>NUCLEOTIDE SEQUENCE</scope>
    <source>
        <tissue evidence="2">Cladode</tissue>
    </source>
</reference>
<dbReference type="AlphaFoldDB" id="A0A7C9A2C5"/>
<organism evidence="2">
    <name type="scientific">Opuntia streptacantha</name>
    <name type="common">Prickly pear cactus</name>
    <name type="synonym">Opuntia cardona</name>
    <dbReference type="NCBI Taxonomy" id="393608"/>
    <lineage>
        <taxon>Eukaryota</taxon>
        <taxon>Viridiplantae</taxon>
        <taxon>Streptophyta</taxon>
        <taxon>Embryophyta</taxon>
        <taxon>Tracheophyta</taxon>
        <taxon>Spermatophyta</taxon>
        <taxon>Magnoliopsida</taxon>
        <taxon>eudicotyledons</taxon>
        <taxon>Gunneridae</taxon>
        <taxon>Pentapetalae</taxon>
        <taxon>Caryophyllales</taxon>
        <taxon>Cactineae</taxon>
        <taxon>Cactaceae</taxon>
        <taxon>Opuntioideae</taxon>
        <taxon>Opuntia</taxon>
    </lineage>
</organism>
<keyword evidence="1" id="KW-0472">Membrane</keyword>
<protein>
    <submittedName>
        <fullName evidence="2">Uncharacterized protein</fullName>
    </submittedName>
</protein>
<keyword evidence="1" id="KW-0812">Transmembrane</keyword>
<feature type="transmembrane region" description="Helical" evidence="1">
    <location>
        <begin position="101"/>
        <end position="119"/>
    </location>
</feature>
<reference evidence="2" key="1">
    <citation type="journal article" date="2013" name="J. Plant Res.">
        <title>Effect of fungi and light on seed germination of three Opuntia species from semiarid lands of central Mexico.</title>
        <authorList>
            <person name="Delgado-Sanchez P."/>
            <person name="Jimenez-Bremont J.F."/>
            <person name="Guerrero-Gonzalez Mde L."/>
            <person name="Flores J."/>
        </authorList>
    </citation>
    <scope>NUCLEOTIDE SEQUENCE</scope>
    <source>
        <tissue evidence="2">Cladode</tissue>
    </source>
</reference>
<evidence type="ECO:0000313" key="2">
    <source>
        <dbReference type="EMBL" id="MBA4657738.1"/>
    </source>
</evidence>
<keyword evidence="1" id="KW-1133">Transmembrane helix</keyword>
<dbReference type="EMBL" id="GISG01197830">
    <property type="protein sequence ID" value="MBA4657738.1"/>
    <property type="molecule type" value="Transcribed_RNA"/>
</dbReference>
<feature type="transmembrane region" description="Helical" evidence="1">
    <location>
        <begin position="63"/>
        <end position="81"/>
    </location>
</feature>
<accession>A0A7C9A2C5</accession>
<name>A0A7C9A2C5_OPUST</name>
<proteinExistence type="predicted"/>
<sequence length="170" mass="20253">MFWQATQDLLARPFCAVFIIFLRPEYHAKGEVVEWIFECLQLAQGISVNWSCKCSFAWKRRCAYCYWITIHPLLWTLWLRMYCSPIPVLDYINCTTDYTVSVHYGCVLVIVVSCNQYFVSILEQHIRVLGPCYKALDQHLRMLGPVFARFYYSYHHDALKWNDLFLRSEI</sequence>
<evidence type="ECO:0000256" key="1">
    <source>
        <dbReference type="SAM" id="Phobius"/>
    </source>
</evidence>